<dbReference type="RefSeq" id="WP_016877114.1">
    <property type="nucleotide sequence ID" value="NZ_AJLN01000061.1"/>
</dbReference>
<evidence type="ECO:0000256" key="1">
    <source>
        <dbReference type="SAM" id="Phobius"/>
    </source>
</evidence>
<dbReference type="AlphaFoldDB" id="A0A433MZ94"/>
<dbReference type="OrthoDB" id="484274at2"/>
<proteinExistence type="predicted"/>
<comment type="caution">
    <text evidence="2">The sequence shown here is derived from an EMBL/GenBank/DDBJ whole genome shotgun (WGS) entry which is preliminary data.</text>
</comment>
<sequence>MANPVKISNNLTNFLAENKKEEELMYEVLLMIENLAYREEATVKLIFDRLYDIGSINLINQKFRSRALKRVLKWIARMSKPAFRIFAWRWFRKNCPILITNWLYQQVSFKKPVIKSAQVVIEKQLTPANAISELEYKSREVTFLRSQVKLLSGILIGVITVFGASLIWLSQSLITGRSPLQTVEQLPPVNLQEAMINRR</sequence>
<protein>
    <submittedName>
        <fullName evidence="2">Uncharacterized protein</fullName>
    </submittedName>
</protein>
<organism evidence="2 3">
    <name type="scientific">Chlorogloeopsis fritschii PCC 6912</name>
    <dbReference type="NCBI Taxonomy" id="211165"/>
    <lineage>
        <taxon>Bacteria</taxon>
        <taxon>Bacillati</taxon>
        <taxon>Cyanobacteriota</taxon>
        <taxon>Cyanophyceae</taxon>
        <taxon>Nostocales</taxon>
        <taxon>Chlorogloeopsidaceae</taxon>
        <taxon>Chlorogloeopsis</taxon>
    </lineage>
</organism>
<dbReference type="EMBL" id="RSCJ01000033">
    <property type="protein sequence ID" value="RUR73775.1"/>
    <property type="molecule type" value="Genomic_DNA"/>
</dbReference>
<name>A0A433MZ94_CHLFR</name>
<reference evidence="2 3" key="1">
    <citation type="journal article" date="2019" name="Genome Biol. Evol.">
        <title>Day and night: Metabolic profiles and evolutionary relationships of six axenic non-marine cyanobacteria.</title>
        <authorList>
            <person name="Will S.E."/>
            <person name="Henke P."/>
            <person name="Boedeker C."/>
            <person name="Huang S."/>
            <person name="Brinkmann H."/>
            <person name="Rohde M."/>
            <person name="Jarek M."/>
            <person name="Friedl T."/>
            <person name="Seufert S."/>
            <person name="Schumacher M."/>
            <person name="Overmann J."/>
            <person name="Neumann-Schaal M."/>
            <person name="Petersen J."/>
        </authorList>
    </citation>
    <scope>NUCLEOTIDE SEQUENCE [LARGE SCALE GENOMIC DNA]</scope>
    <source>
        <strain evidence="2 3">PCC 6912</strain>
    </source>
</reference>
<keyword evidence="1" id="KW-0472">Membrane</keyword>
<feature type="transmembrane region" description="Helical" evidence="1">
    <location>
        <begin position="150"/>
        <end position="169"/>
    </location>
</feature>
<keyword evidence="1" id="KW-0812">Transmembrane</keyword>
<accession>A0A433MZ94</accession>
<keyword evidence="1" id="KW-1133">Transmembrane helix</keyword>
<evidence type="ECO:0000313" key="2">
    <source>
        <dbReference type="EMBL" id="RUR73775.1"/>
    </source>
</evidence>
<dbReference type="Proteomes" id="UP000268857">
    <property type="component" value="Unassembled WGS sequence"/>
</dbReference>
<evidence type="ECO:0000313" key="3">
    <source>
        <dbReference type="Proteomes" id="UP000268857"/>
    </source>
</evidence>
<gene>
    <name evidence="2" type="ORF">PCC6912_55520</name>
</gene>
<keyword evidence="3" id="KW-1185">Reference proteome</keyword>